<evidence type="ECO:0000256" key="1">
    <source>
        <dbReference type="SAM" id="MobiDB-lite"/>
    </source>
</evidence>
<sequence length="364" mass="41336">MLYEQYTEPPKSLRHYWLNVNANRRLLMVSARTFPCRESCNSSITSVAVDPKAIKLDLHEPLFSLPANPKKRARATEDIKLKEEEAPVKFPKLTSRTRMVEVVITRHPRRPKSTANTESATAAGPDPKTKARNRTPNLAQGSTTPMNRPTVPFFTQYHHLFDLGTLPPRPRPTLITQYIPGFDLMTLPPKPTPAAALPQLVTRHQNLFDLSTLKLRRPPRVLPEEPKPLLSAPIFRECIWTTEFFQKSLSLKPLLQDESLTAYWPFIERLNNLNDSGIPRAPESRVAPQFRNTIFFDEDPDLRTVNVNLASFSYSWGCVLRFQLLDMLLRCKGYKQATTTGLNGNTVPQGSNQVHFTCSVDHAV</sequence>
<feature type="region of interest" description="Disordered" evidence="1">
    <location>
        <begin position="105"/>
        <end position="148"/>
    </location>
</feature>
<proteinExistence type="predicted"/>
<accession>A0AAD7IST8</accession>
<name>A0AAD7IST8_9AGAR</name>
<reference evidence="2" key="1">
    <citation type="submission" date="2023-03" db="EMBL/GenBank/DDBJ databases">
        <title>Massive genome expansion in bonnet fungi (Mycena s.s.) driven by repeated elements and novel gene families across ecological guilds.</title>
        <authorList>
            <consortium name="Lawrence Berkeley National Laboratory"/>
            <person name="Harder C.B."/>
            <person name="Miyauchi S."/>
            <person name="Viragh M."/>
            <person name="Kuo A."/>
            <person name="Thoen E."/>
            <person name="Andreopoulos B."/>
            <person name="Lu D."/>
            <person name="Skrede I."/>
            <person name="Drula E."/>
            <person name="Henrissat B."/>
            <person name="Morin E."/>
            <person name="Kohler A."/>
            <person name="Barry K."/>
            <person name="LaButti K."/>
            <person name="Morin E."/>
            <person name="Salamov A."/>
            <person name="Lipzen A."/>
            <person name="Mereny Z."/>
            <person name="Hegedus B."/>
            <person name="Baldrian P."/>
            <person name="Stursova M."/>
            <person name="Weitz H."/>
            <person name="Taylor A."/>
            <person name="Grigoriev I.V."/>
            <person name="Nagy L.G."/>
            <person name="Martin F."/>
            <person name="Kauserud H."/>
        </authorList>
    </citation>
    <scope>NUCLEOTIDE SEQUENCE</scope>
    <source>
        <strain evidence="2">CBHHK182m</strain>
    </source>
</reference>
<evidence type="ECO:0000313" key="3">
    <source>
        <dbReference type="Proteomes" id="UP001215598"/>
    </source>
</evidence>
<protein>
    <submittedName>
        <fullName evidence="2">Uncharacterized protein</fullName>
    </submittedName>
</protein>
<dbReference type="EMBL" id="JARKIB010000068">
    <property type="protein sequence ID" value="KAJ7749695.1"/>
    <property type="molecule type" value="Genomic_DNA"/>
</dbReference>
<comment type="caution">
    <text evidence="2">The sequence shown here is derived from an EMBL/GenBank/DDBJ whole genome shotgun (WGS) entry which is preliminary data.</text>
</comment>
<dbReference type="Proteomes" id="UP001215598">
    <property type="component" value="Unassembled WGS sequence"/>
</dbReference>
<evidence type="ECO:0000313" key="2">
    <source>
        <dbReference type="EMBL" id="KAJ7749695.1"/>
    </source>
</evidence>
<feature type="compositionally biased region" description="Polar residues" evidence="1">
    <location>
        <begin position="134"/>
        <end position="147"/>
    </location>
</feature>
<organism evidence="2 3">
    <name type="scientific">Mycena metata</name>
    <dbReference type="NCBI Taxonomy" id="1033252"/>
    <lineage>
        <taxon>Eukaryota</taxon>
        <taxon>Fungi</taxon>
        <taxon>Dikarya</taxon>
        <taxon>Basidiomycota</taxon>
        <taxon>Agaricomycotina</taxon>
        <taxon>Agaricomycetes</taxon>
        <taxon>Agaricomycetidae</taxon>
        <taxon>Agaricales</taxon>
        <taxon>Marasmiineae</taxon>
        <taxon>Mycenaceae</taxon>
        <taxon>Mycena</taxon>
    </lineage>
</organism>
<dbReference type="AlphaFoldDB" id="A0AAD7IST8"/>
<keyword evidence="3" id="KW-1185">Reference proteome</keyword>
<gene>
    <name evidence="2" type="ORF">B0H16DRAFT_869637</name>
</gene>